<evidence type="ECO:0000256" key="4">
    <source>
        <dbReference type="ARBA" id="ARBA00022692"/>
    </source>
</evidence>
<dbReference type="GO" id="GO:0005337">
    <property type="term" value="F:nucleoside transmembrane transporter activity"/>
    <property type="evidence" value="ECO:0007669"/>
    <property type="project" value="InterPro"/>
</dbReference>
<evidence type="ECO:0000256" key="5">
    <source>
        <dbReference type="ARBA" id="ARBA00022989"/>
    </source>
</evidence>
<evidence type="ECO:0000313" key="9">
    <source>
        <dbReference type="Proteomes" id="UP000886595"/>
    </source>
</evidence>
<evidence type="ECO:0000313" key="8">
    <source>
        <dbReference type="EMBL" id="KAG2321582.1"/>
    </source>
</evidence>
<evidence type="ECO:0000256" key="1">
    <source>
        <dbReference type="ARBA" id="ARBA00004141"/>
    </source>
</evidence>
<dbReference type="GO" id="GO:0016020">
    <property type="term" value="C:membrane"/>
    <property type="evidence" value="ECO:0007669"/>
    <property type="project" value="UniProtKB-SubCell"/>
</dbReference>
<dbReference type="OrthoDB" id="1856718at2759"/>
<organism evidence="8 9">
    <name type="scientific">Brassica carinata</name>
    <name type="common">Ethiopian mustard</name>
    <name type="synonym">Abyssinian cabbage</name>
    <dbReference type="NCBI Taxonomy" id="52824"/>
    <lineage>
        <taxon>Eukaryota</taxon>
        <taxon>Viridiplantae</taxon>
        <taxon>Streptophyta</taxon>
        <taxon>Embryophyta</taxon>
        <taxon>Tracheophyta</taxon>
        <taxon>Spermatophyta</taxon>
        <taxon>Magnoliopsida</taxon>
        <taxon>eudicotyledons</taxon>
        <taxon>Gunneridae</taxon>
        <taxon>Pentapetalae</taxon>
        <taxon>rosids</taxon>
        <taxon>malvids</taxon>
        <taxon>Brassicales</taxon>
        <taxon>Brassicaceae</taxon>
        <taxon>Brassiceae</taxon>
        <taxon>Brassica</taxon>
    </lineage>
</organism>
<name>A0A8X8B548_BRACI</name>
<keyword evidence="5 7" id="KW-1133">Transmembrane helix</keyword>
<accession>A0A8X8B548</accession>
<dbReference type="AlphaFoldDB" id="A0A8X8B548"/>
<keyword evidence="6 7" id="KW-0472">Membrane</keyword>
<sequence length="164" mass="18051">MLVVGVALAVTMVWSWSYLNVYTVRPIVFAEAVLPALILFKYIVLPRKGKIFPGYITEDVHSELLRTEIHVAILTCLLGLTNGYLTSVLIILAPKSVPLKHFETAGTIDFFIPFQSHRAKLMNSVQLRLGSSLPALAFCLFCHKPGSCSHHLISISSFHSVASG</sequence>
<dbReference type="InterPro" id="IPR002259">
    <property type="entry name" value="Eqnu_transpt"/>
</dbReference>
<feature type="transmembrane region" description="Helical" evidence="7">
    <location>
        <begin position="25"/>
        <end position="44"/>
    </location>
</feature>
<keyword evidence="9" id="KW-1185">Reference proteome</keyword>
<evidence type="ECO:0000256" key="2">
    <source>
        <dbReference type="ARBA" id="ARBA00007965"/>
    </source>
</evidence>
<proteinExistence type="inferred from homology"/>
<keyword evidence="4 7" id="KW-0812">Transmembrane</keyword>
<reference evidence="8 9" key="1">
    <citation type="submission" date="2020-02" db="EMBL/GenBank/DDBJ databases">
        <authorList>
            <person name="Ma Q."/>
            <person name="Huang Y."/>
            <person name="Song X."/>
            <person name="Pei D."/>
        </authorList>
    </citation>
    <scope>NUCLEOTIDE SEQUENCE [LARGE SCALE GENOMIC DNA]</scope>
    <source>
        <strain evidence="8">Sxm20200214</strain>
        <tissue evidence="8">Leaf</tissue>
    </source>
</reference>
<protein>
    <submittedName>
        <fullName evidence="8">Uncharacterized protein</fullName>
    </submittedName>
</protein>
<comment type="caution">
    <text evidence="8">The sequence shown here is derived from an EMBL/GenBank/DDBJ whole genome shotgun (WGS) entry which is preliminary data.</text>
</comment>
<gene>
    <name evidence="8" type="ORF">Bca52824_014795</name>
</gene>
<keyword evidence="3" id="KW-0813">Transport</keyword>
<dbReference type="Proteomes" id="UP000886595">
    <property type="component" value="Unassembled WGS sequence"/>
</dbReference>
<dbReference type="EMBL" id="JAAMPC010000003">
    <property type="protein sequence ID" value="KAG2321582.1"/>
    <property type="molecule type" value="Genomic_DNA"/>
</dbReference>
<evidence type="ECO:0000256" key="7">
    <source>
        <dbReference type="SAM" id="Phobius"/>
    </source>
</evidence>
<comment type="similarity">
    <text evidence="2">Belongs to the SLC29A/ENT transporter (TC 2.A.57) family.</text>
</comment>
<dbReference type="Pfam" id="PF01733">
    <property type="entry name" value="Nucleoside_tran"/>
    <property type="match status" value="1"/>
</dbReference>
<feature type="transmembrane region" description="Helical" evidence="7">
    <location>
        <begin position="71"/>
        <end position="93"/>
    </location>
</feature>
<evidence type="ECO:0000256" key="3">
    <source>
        <dbReference type="ARBA" id="ARBA00022448"/>
    </source>
</evidence>
<comment type="subcellular location">
    <subcellularLocation>
        <location evidence="1">Membrane</location>
        <topology evidence="1">Multi-pass membrane protein</topology>
    </subcellularLocation>
</comment>
<evidence type="ECO:0000256" key="6">
    <source>
        <dbReference type="ARBA" id="ARBA00023136"/>
    </source>
</evidence>